<dbReference type="EnsemblMetazoa" id="CLYHEMT010456.1">
    <property type="protein sequence ID" value="CLYHEMP010456.1"/>
    <property type="gene ID" value="CLYHEMG010456"/>
</dbReference>
<evidence type="ECO:0000256" key="1">
    <source>
        <dbReference type="SAM" id="MobiDB-lite"/>
    </source>
</evidence>
<accession>A0A7M5V308</accession>
<evidence type="ECO:0000313" key="3">
    <source>
        <dbReference type="Proteomes" id="UP000594262"/>
    </source>
</evidence>
<dbReference type="AlphaFoldDB" id="A0A7M5V308"/>
<keyword evidence="3" id="KW-1185">Reference proteome</keyword>
<protein>
    <submittedName>
        <fullName evidence="2">Uncharacterized protein</fullName>
    </submittedName>
</protein>
<evidence type="ECO:0000313" key="2">
    <source>
        <dbReference type="EnsemblMetazoa" id="CLYHEMP010456.1"/>
    </source>
</evidence>
<dbReference type="OrthoDB" id="5976381at2759"/>
<reference evidence="2" key="1">
    <citation type="submission" date="2021-01" db="UniProtKB">
        <authorList>
            <consortium name="EnsemblMetazoa"/>
        </authorList>
    </citation>
    <scope>IDENTIFICATION</scope>
</reference>
<dbReference type="Proteomes" id="UP000594262">
    <property type="component" value="Unplaced"/>
</dbReference>
<name>A0A7M5V308_9CNID</name>
<feature type="compositionally biased region" description="Basic and acidic residues" evidence="1">
    <location>
        <begin position="258"/>
        <end position="279"/>
    </location>
</feature>
<sequence length="279" mass="32186">LHFRFDSVNNGEISKSFSSFKDQLNDDTRTSFKENPPRENSIDKLTHRYSPIVSARLRDLKVKQEQIMDILKSIAPAKLNGERDTNRITIADKATAPAIRTNNLARELVSTTPFSPRGYMEELEKKKNTREGLNPKQIKDLLALTKLAELTAMKKQGVSHPTQSVKNTKTDLHTRARELLKRPRIRTLLRFLVRSRKSKNLLRFLRTSYNDTLKRTGDITKRHELTEKYNKALHRLLELWSKRLPTPSSVLKAMDSSHSVERSDTPKRSDGKNVLERFG</sequence>
<organism evidence="2 3">
    <name type="scientific">Clytia hemisphaerica</name>
    <dbReference type="NCBI Taxonomy" id="252671"/>
    <lineage>
        <taxon>Eukaryota</taxon>
        <taxon>Metazoa</taxon>
        <taxon>Cnidaria</taxon>
        <taxon>Hydrozoa</taxon>
        <taxon>Hydroidolina</taxon>
        <taxon>Leptothecata</taxon>
        <taxon>Obeliida</taxon>
        <taxon>Clytiidae</taxon>
        <taxon>Clytia</taxon>
    </lineage>
</organism>
<proteinExistence type="predicted"/>
<feature type="region of interest" description="Disordered" evidence="1">
    <location>
        <begin position="251"/>
        <end position="279"/>
    </location>
</feature>